<dbReference type="Gene3D" id="3.40.50.800">
    <property type="entry name" value="Anticodon-binding domain"/>
    <property type="match status" value="1"/>
</dbReference>
<dbReference type="InterPro" id="IPR004154">
    <property type="entry name" value="Anticodon-bd"/>
</dbReference>
<proteinExistence type="predicted"/>
<dbReference type="CDD" id="cd00860">
    <property type="entry name" value="ThrRS_anticodon"/>
    <property type="match status" value="1"/>
</dbReference>
<gene>
    <name evidence="3" type="ORF">LEA_06410</name>
</gene>
<evidence type="ECO:0000313" key="3">
    <source>
        <dbReference type="EMBL" id="EKC73079.1"/>
    </source>
</evidence>
<protein>
    <submittedName>
        <fullName evidence="3">Threonyl-tRNA synthetase</fullName>
    </submittedName>
</protein>
<reference evidence="3" key="1">
    <citation type="journal article" date="2013" name="Environ. Microbiol.">
        <title>Microbiota from the distal guts of lean and obese adolescents exhibit partial functional redundancy besides clear differences in community structure.</title>
        <authorList>
            <person name="Ferrer M."/>
            <person name="Ruiz A."/>
            <person name="Lanza F."/>
            <person name="Haange S.B."/>
            <person name="Oberbach A."/>
            <person name="Till H."/>
            <person name="Bargiela R."/>
            <person name="Campoy C."/>
            <person name="Segura M.T."/>
            <person name="Richter M."/>
            <person name="von Bergen M."/>
            <person name="Seifert J."/>
            <person name="Suarez A."/>
        </authorList>
    </citation>
    <scope>NUCLEOTIDE SEQUENCE</scope>
</reference>
<evidence type="ECO:0000259" key="2">
    <source>
        <dbReference type="Pfam" id="PF03129"/>
    </source>
</evidence>
<organism evidence="3">
    <name type="scientific">human gut metagenome</name>
    <dbReference type="NCBI Taxonomy" id="408170"/>
    <lineage>
        <taxon>unclassified sequences</taxon>
        <taxon>metagenomes</taxon>
        <taxon>organismal metagenomes</taxon>
    </lineage>
</organism>
<feature type="non-terminal residue" evidence="3">
    <location>
        <position position="1"/>
    </location>
</feature>
<keyword evidence="3" id="KW-0030">Aminoacyl-tRNA synthetase</keyword>
<dbReference type="Pfam" id="PF03129">
    <property type="entry name" value="HGTP_anticodon"/>
    <property type="match status" value="1"/>
</dbReference>
<feature type="domain" description="Anticodon-binding" evidence="2">
    <location>
        <begin position="2"/>
        <end position="75"/>
    </location>
</feature>
<dbReference type="GO" id="GO:0004829">
    <property type="term" value="F:threonine-tRNA ligase activity"/>
    <property type="evidence" value="ECO:0007669"/>
    <property type="project" value="TreeGrafter"/>
</dbReference>
<dbReference type="AlphaFoldDB" id="K1TZT1"/>
<sequence>TKLKKALQDKEVRVEVDDRAEKIGYKIREAQLQKVPYMLVVGDKEQEAGKVGVRNRKDGDVGAMKLEDFVEKIDEEIKTFAK</sequence>
<dbReference type="EMBL" id="AJWY01004195">
    <property type="protein sequence ID" value="EKC73079.1"/>
    <property type="molecule type" value="Genomic_DNA"/>
</dbReference>
<keyword evidence="1" id="KW-0648">Protein biosynthesis</keyword>
<accession>K1TZT1</accession>
<dbReference type="InterPro" id="IPR036621">
    <property type="entry name" value="Anticodon-bd_dom_sf"/>
</dbReference>
<dbReference type="PANTHER" id="PTHR11451">
    <property type="entry name" value="THREONINE-TRNA LIGASE"/>
    <property type="match status" value="1"/>
</dbReference>
<dbReference type="FunFam" id="3.40.50.800:FF:000001">
    <property type="entry name" value="Threonine--tRNA ligase"/>
    <property type="match status" value="1"/>
</dbReference>
<name>K1TZT1_9ZZZZ</name>
<dbReference type="GO" id="GO:0006435">
    <property type="term" value="P:threonyl-tRNA aminoacylation"/>
    <property type="evidence" value="ECO:0007669"/>
    <property type="project" value="TreeGrafter"/>
</dbReference>
<comment type="caution">
    <text evidence="3">The sequence shown here is derived from an EMBL/GenBank/DDBJ whole genome shotgun (WGS) entry which is preliminary data.</text>
</comment>
<dbReference type="InterPro" id="IPR047246">
    <property type="entry name" value="ThrRS_anticodon"/>
</dbReference>
<dbReference type="SUPFAM" id="SSF52954">
    <property type="entry name" value="Class II aaRS ABD-related"/>
    <property type="match status" value="1"/>
</dbReference>
<keyword evidence="3" id="KW-0436">Ligase</keyword>
<dbReference type="PANTHER" id="PTHR11451:SF44">
    <property type="entry name" value="THREONINE--TRNA LIGASE, CHLOROPLASTIC_MITOCHONDRIAL 2"/>
    <property type="match status" value="1"/>
</dbReference>
<evidence type="ECO:0000256" key="1">
    <source>
        <dbReference type="ARBA" id="ARBA00022917"/>
    </source>
</evidence>